<dbReference type="Proteomes" id="UP000009168">
    <property type="component" value="Unassembled WGS sequence"/>
</dbReference>
<gene>
    <name evidence="2" type="ORF">TTHERM_00475320</name>
</gene>
<dbReference type="KEGG" id="tet:TTHERM_00475320"/>
<feature type="region of interest" description="Disordered" evidence="1">
    <location>
        <begin position="175"/>
        <end position="208"/>
    </location>
</feature>
<dbReference type="AlphaFoldDB" id="I7MA59"/>
<name>I7MA59_TETTS</name>
<keyword evidence="2" id="KW-0378">Hydrolase</keyword>
<dbReference type="HOGENOM" id="CLU_071740_0_0_1"/>
<reference evidence="3" key="1">
    <citation type="journal article" date="2006" name="PLoS Biol.">
        <title>Macronuclear genome sequence of the ciliate Tetrahymena thermophila, a model eukaryote.</title>
        <authorList>
            <person name="Eisen J.A."/>
            <person name="Coyne R.S."/>
            <person name="Wu M."/>
            <person name="Wu D."/>
            <person name="Thiagarajan M."/>
            <person name="Wortman J.R."/>
            <person name="Badger J.H."/>
            <person name="Ren Q."/>
            <person name="Amedeo P."/>
            <person name="Jones K.M."/>
            <person name="Tallon L.J."/>
            <person name="Delcher A.L."/>
            <person name="Salzberg S.L."/>
            <person name="Silva J.C."/>
            <person name="Haas B.J."/>
            <person name="Majoros W.H."/>
            <person name="Farzad M."/>
            <person name="Carlton J.M."/>
            <person name="Smith R.K. Jr."/>
            <person name="Garg J."/>
            <person name="Pearlman R.E."/>
            <person name="Karrer K.M."/>
            <person name="Sun L."/>
            <person name="Manning G."/>
            <person name="Elde N.C."/>
            <person name="Turkewitz A.P."/>
            <person name="Asai D.J."/>
            <person name="Wilkes D.E."/>
            <person name="Wang Y."/>
            <person name="Cai H."/>
            <person name="Collins K."/>
            <person name="Stewart B.A."/>
            <person name="Lee S.R."/>
            <person name="Wilamowska K."/>
            <person name="Weinberg Z."/>
            <person name="Ruzzo W.L."/>
            <person name="Wloga D."/>
            <person name="Gaertig J."/>
            <person name="Frankel J."/>
            <person name="Tsao C.-C."/>
            <person name="Gorovsky M.A."/>
            <person name="Keeling P.J."/>
            <person name="Waller R.F."/>
            <person name="Patron N.J."/>
            <person name="Cherry J.M."/>
            <person name="Stover N.A."/>
            <person name="Krieger C.J."/>
            <person name="del Toro C."/>
            <person name="Ryder H.F."/>
            <person name="Williamson S.C."/>
            <person name="Barbeau R.A."/>
            <person name="Hamilton E.P."/>
            <person name="Orias E."/>
        </authorList>
    </citation>
    <scope>NUCLEOTIDE SEQUENCE [LARGE SCALE GENOMIC DNA]</scope>
    <source>
        <strain evidence="3">SB210</strain>
    </source>
</reference>
<dbReference type="GO" id="GO:0016787">
    <property type="term" value="F:hydrolase activity"/>
    <property type="evidence" value="ECO:0007669"/>
    <property type="project" value="UniProtKB-KW"/>
</dbReference>
<evidence type="ECO:0000313" key="3">
    <source>
        <dbReference type="Proteomes" id="UP000009168"/>
    </source>
</evidence>
<dbReference type="GeneID" id="7836660"/>
<dbReference type="RefSeq" id="XP_001024014.2">
    <property type="nucleotide sequence ID" value="XM_001024014.3"/>
</dbReference>
<dbReference type="OMA" id="ANPVFCQ"/>
<keyword evidence="3" id="KW-1185">Reference proteome</keyword>
<proteinExistence type="predicted"/>
<organism evidence="2 3">
    <name type="scientific">Tetrahymena thermophila (strain SB210)</name>
    <dbReference type="NCBI Taxonomy" id="312017"/>
    <lineage>
        <taxon>Eukaryota</taxon>
        <taxon>Sar</taxon>
        <taxon>Alveolata</taxon>
        <taxon>Ciliophora</taxon>
        <taxon>Intramacronucleata</taxon>
        <taxon>Oligohymenophorea</taxon>
        <taxon>Hymenostomatida</taxon>
        <taxon>Tetrahymenina</taxon>
        <taxon>Tetrahymenidae</taxon>
        <taxon>Tetrahymena</taxon>
    </lineage>
</organism>
<evidence type="ECO:0000256" key="1">
    <source>
        <dbReference type="SAM" id="MobiDB-lite"/>
    </source>
</evidence>
<dbReference type="EMBL" id="GG662472">
    <property type="protein sequence ID" value="EAS03769.2"/>
    <property type="molecule type" value="Genomic_DNA"/>
</dbReference>
<accession>I7MA59</accession>
<sequence>MLQTLSNCYEICYNPLNNSKSKQLYSIPRGQRFHDTKINCDKYYNLPEIKNNRATSFGYGTKTDFSKLAPITPGSVYKINTMFDTKHGYSFKLNREQVKCGAIPIGNKNPSPQHYRAEKSYLSNISYTMRALTPKSDEKNTNRFSPGPGKYNDQLALSPQGRYFNAKYRDTKYGGLINPEQKLSQTRLTPGPGQYQDKDTLSPDGLYRNSKYLSQSRTKFATTPRKPIRNISYGPGPGGYKLPSDFGQYGSSRAYSGANLSFEKSRRGSIKHNSSFLGDDFMKRSRSNLKKSLTQNFYTSSLENSFIKQEQIQISDKKQGNRKNYHTIKKVVI</sequence>
<protein>
    <submittedName>
        <fullName evidence="2">TatD family hydrolase</fullName>
    </submittedName>
</protein>
<evidence type="ECO:0000313" key="2">
    <source>
        <dbReference type="EMBL" id="EAS03769.2"/>
    </source>
</evidence>
<dbReference type="InParanoid" id="I7MA59"/>